<keyword evidence="2" id="KW-0503">Monooxygenase</keyword>
<dbReference type="InterPro" id="IPR036396">
    <property type="entry name" value="Cyt_P450_sf"/>
</dbReference>
<dbReference type="EMBL" id="FZNR01000027">
    <property type="protein sequence ID" value="SNS88400.1"/>
    <property type="molecule type" value="Genomic_DNA"/>
</dbReference>
<keyword evidence="2" id="KW-0408">Iron</keyword>
<dbReference type="Pfam" id="PF00067">
    <property type="entry name" value="p450"/>
    <property type="match status" value="1"/>
</dbReference>
<keyword evidence="2" id="KW-0349">Heme</keyword>
<dbReference type="Proteomes" id="UP000198415">
    <property type="component" value="Unassembled WGS sequence"/>
</dbReference>
<keyword evidence="2" id="KW-0560">Oxidoreductase</keyword>
<accession>A0A239I480</accession>
<dbReference type="SUPFAM" id="SSF48264">
    <property type="entry name" value="Cytochrome P450"/>
    <property type="match status" value="1"/>
</dbReference>
<dbReference type="PANTHER" id="PTHR46696:SF1">
    <property type="entry name" value="CYTOCHROME P450 YJIB-RELATED"/>
    <property type="match status" value="1"/>
</dbReference>
<evidence type="ECO:0000313" key="4">
    <source>
        <dbReference type="Proteomes" id="UP000198415"/>
    </source>
</evidence>
<comment type="similarity">
    <text evidence="1 2">Belongs to the cytochrome P450 family.</text>
</comment>
<keyword evidence="4" id="KW-1185">Reference proteome</keyword>
<evidence type="ECO:0000256" key="2">
    <source>
        <dbReference type="RuleBase" id="RU000461"/>
    </source>
</evidence>
<dbReference type="GO" id="GO:0005506">
    <property type="term" value="F:iron ion binding"/>
    <property type="evidence" value="ECO:0007669"/>
    <property type="project" value="InterPro"/>
</dbReference>
<proteinExistence type="inferred from homology"/>
<organism evidence="3 4">
    <name type="scientific">Actinoplanes regularis</name>
    <dbReference type="NCBI Taxonomy" id="52697"/>
    <lineage>
        <taxon>Bacteria</taxon>
        <taxon>Bacillati</taxon>
        <taxon>Actinomycetota</taxon>
        <taxon>Actinomycetes</taxon>
        <taxon>Micromonosporales</taxon>
        <taxon>Micromonosporaceae</taxon>
        <taxon>Actinoplanes</taxon>
    </lineage>
</organism>
<dbReference type="PROSITE" id="PS00086">
    <property type="entry name" value="CYTOCHROME_P450"/>
    <property type="match status" value="1"/>
</dbReference>
<sequence length="367" mass="40190">MDRVAVPGLPPVYLVTGYQQAREVFNDSRLCKDRSRVPTAHDPGPEMIWVAGRQLLSTDGNDHARLRRLLTGWWSRAASARWPEIIERHTGDLLADLASGPAETDLVTGFARPLPMRILADVVGIPQAEAGRLQELVHVFTSNGVPESPQVQSAHGDLVAIWFRLAKEHAGEDTLLGVLGKARQDREISLTELTSLLDMLLVAGAHSMSMFFPRVVLRLADAPELVATLTGDDESAQEALVEELIRLCPPFPLATHRYTTEDVDLWGTPVPAGSLVMPAVAAANRDPQVHPAPDQACPGRPGARTRHLSFGHGAHYCLGATLARQQARIALVRLYQRFPHLTATGEPVWRNLMVPEPACLPVRLRRG</sequence>
<name>A0A239I480_9ACTN</name>
<dbReference type="AlphaFoldDB" id="A0A239I480"/>
<dbReference type="InterPro" id="IPR002397">
    <property type="entry name" value="Cyt_P450_B"/>
</dbReference>
<dbReference type="InterPro" id="IPR001128">
    <property type="entry name" value="Cyt_P450"/>
</dbReference>
<dbReference type="GO" id="GO:0016705">
    <property type="term" value="F:oxidoreductase activity, acting on paired donors, with incorporation or reduction of molecular oxygen"/>
    <property type="evidence" value="ECO:0007669"/>
    <property type="project" value="InterPro"/>
</dbReference>
<dbReference type="GO" id="GO:0020037">
    <property type="term" value="F:heme binding"/>
    <property type="evidence" value="ECO:0007669"/>
    <property type="project" value="InterPro"/>
</dbReference>
<protein>
    <submittedName>
        <fullName evidence="3">Cytochrome P450</fullName>
    </submittedName>
</protein>
<dbReference type="PRINTS" id="PR00359">
    <property type="entry name" value="BP450"/>
</dbReference>
<dbReference type="InterPro" id="IPR017972">
    <property type="entry name" value="Cyt_P450_CS"/>
</dbReference>
<dbReference type="GO" id="GO:0004497">
    <property type="term" value="F:monooxygenase activity"/>
    <property type="evidence" value="ECO:0007669"/>
    <property type="project" value="UniProtKB-KW"/>
</dbReference>
<reference evidence="3 4" key="1">
    <citation type="submission" date="2017-06" db="EMBL/GenBank/DDBJ databases">
        <authorList>
            <person name="Kim H.J."/>
            <person name="Triplett B.A."/>
        </authorList>
    </citation>
    <scope>NUCLEOTIDE SEQUENCE [LARGE SCALE GENOMIC DNA]</scope>
    <source>
        <strain evidence="3 4">DSM 43151</strain>
    </source>
</reference>
<evidence type="ECO:0000256" key="1">
    <source>
        <dbReference type="ARBA" id="ARBA00010617"/>
    </source>
</evidence>
<evidence type="ECO:0000313" key="3">
    <source>
        <dbReference type="EMBL" id="SNS88400.1"/>
    </source>
</evidence>
<dbReference type="PANTHER" id="PTHR46696">
    <property type="entry name" value="P450, PUTATIVE (EUROFUNG)-RELATED"/>
    <property type="match status" value="1"/>
</dbReference>
<gene>
    <name evidence="3" type="ORF">SAMN06264365_12770</name>
</gene>
<keyword evidence="2" id="KW-0479">Metal-binding</keyword>
<dbReference type="Gene3D" id="1.10.630.10">
    <property type="entry name" value="Cytochrome P450"/>
    <property type="match status" value="1"/>
</dbReference>